<dbReference type="EMBL" id="JADGJD010000068">
    <property type="protein sequence ID" value="KAJ3055670.1"/>
    <property type="molecule type" value="Genomic_DNA"/>
</dbReference>
<feature type="region of interest" description="Disordered" evidence="2">
    <location>
        <begin position="399"/>
        <end position="436"/>
    </location>
</feature>
<reference evidence="4" key="1">
    <citation type="submission" date="2020-05" db="EMBL/GenBank/DDBJ databases">
        <title>Phylogenomic resolution of chytrid fungi.</title>
        <authorList>
            <person name="Stajich J.E."/>
            <person name="Amses K."/>
            <person name="Simmons R."/>
            <person name="Seto K."/>
            <person name="Myers J."/>
            <person name="Bonds A."/>
            <person name="Quandt C.A."/>
            <person name="Barry K."/>
            <person name="Liu P."/>
            <person name="Grigoriev I."/>
            <person name="Longcore J.E."/>
            <person name="James T.Y."/>
        </authorList>
    </citation>
    <scope>NUCLEOTIDE SEQUENCE</scope>
    <source>
        <strain evidence="4">JEL0318</strain>
    </source>
</reference>
<evidence type="ECO:0000256" key="1">
    <source>
        <dbReference type="RuleBase" id="RU003682"/>
    </source>
</evidence>
<dbReference type="GO" id="GO:0016491">
    <property type="term" value="F:oxidoreductase activity"/>
    <property type="evidence" value="ECO:0007669"/>
    <property type="project" value="UniProtKB-KW"/>
</dbReference>
<evidence type="ECO:0000313" key="5">
    <source>
        <dbReference type="Proteomes" id="UP001212841"/>
    </source>
</evidence>
<dbReference type="AlphaFoldDB" id="A0AAD5SIZ1"/>
<dbReference type="PANTHER" id="PTHR33099:SF11">
    <property type="entry name" value="FE2OG DIOXYGENASE DOMAIN-CONTAINING PROTEIN"/>
    <property type="match status" value="1"/>
</dbReference>
<dbReference type="Pfam" id="PF13640">
    <property type="entry name" value="2OG-FeII_Oxy_3"/>
    <property type="match status" value="1"/>
</dbReference>
<dbReference type="GO" id="GO:0046872">
    <property type="term" value="F:metal ion binding"/>
    <property type="evidence" value="ECO:0007669"/>
    <property type="project" value="UniProtKB-KW"/>
</dbReference>
<dbReference type="InterPro" id="IPR005123">
    <property type="entry name" value="Oxoglu/Fe-dep_dioxygenase_dom"/>
</dbReference>
<comment type="caution">
    <text evidence="4">The sequence shown here is derived from an EMBL/GenBank/DDBJ whole genome shotgun (WGS) entry which is preliminary data.</text>
</comment>
<feature type="compositionally biased region" description="Basic and acidic residues" evidence="2">
    <location>
        <begin position="399"/>
        <end position="415"/>
    </location>
</feature>
<dbReference type="Proteomes" id="UP001212841">
    <property type="component" value="Unassembled WGS sequence"/>
</dbReference>
<name>A0AAD5SIZ1_9FUNG</name>
<sequence>MSSVTFIQAIRAHSALKPILQGNEYGNRYLRPATIQEIHPISKCFQRIQCSSIHYVGGSVYENVFDKISINTTDHIFSKPNSRSNREWFLDVEKIKSVAHPAPFGKGSETVLDTNVRKAFEIKGGDLTVDYGEGFDKIQKELQKLAPEGKVLVPKLYKLQMYEVGGHFKRHRDTVHSTNHYGTLIVGLPTNEGYEGGEFVLYPPDREPVTIDLQVDHWQRRYAVFLTDLEHEVNEVTEGVRVVLQFDLYLEPASPTEGDKEHAPHAHEDDSDYDSDDPYSDRSHFEKDHVKLREPDSTDQNLAKTDLLPLLDDFHQQHPGDNICFLLTHRYPLAITADNLRAADKVLFDMLVAPYEVELGLAINRIGDWGWDSPRGDRFHGQEQVFVMDFERQMRMRKFIETGEEPPRNNGRDPTEIDEGNETDDEASEDGQSGPRTHLFFGSTAKWMKTHHEDYIEFTGNEAAAGQYVYASIVLGLGPRRAQVEK</sequence>
<keyword evidence="1" id="KW-0479">Metal-binding</keyword>
<feature type="compositionally biased region" description="Acidic residues" evidence="2">
    <location>
        <begin position="416"/>
        <end position="429"/>
    </location>
</feature>
<feature type="compositionally biased region" description="Basic and acidic residues" evidence="2">
    <location>
        <begin position="279"/>
        <end position="296"/>
    </location>
</feature>
<protein>
    <recommendedName>
        <fullName evidence="3">Fe2OG dioxygenase domain-containing protein</fullName>
    </recommendedName>
</protein>
<dbReference type="PROSITE" id="PS51471">
    <property type="entry name" value="FE2OG_OXY"/>
    <property type="match status" value="1"/>
</dbReference>
<dbReference type="InterPro" id="IPR044862">
    <property type="entry name" value="Pro_4_hyd_alph_FE2OG_OXY"/>
</dbReference>
<keyword evidence="1" id="KW-0408">Iron</keyword>
<proteinExistence type="inferred from homology"/>
<accession>A0AAD5SIZ1</accession>
<dbReference type="PANTHER" id="PTHR33099">
    <property type="entry name" value="FE2OG DIOXYGENASE DOMAIN-CONTAINING PROTEIN"/>
    <property type="match status" value="1"/>
</dbReference>
<dbReference type="Gene3D" id="2.60.120.620">
    <property type="entry name" value="q2cbj1_9rhob like domain"/>
    <property type="match status" value="1"/>
</dbReference>
<gene>
    <name evidence="4" type="ORF">HK097_009788</name>
</gene>
<organism evidence="4 5">
    <name type="scientific">Rhizophlyctis rosea</name>
    <dbReference type="NCBI Taxonomy" id="64517"/>
    <lineage>
        <taxon>Eukaryota</taxon>
        <taxon>Fungi</taxon>
        <taxon>Fungi incertae sedis</taxon>
        <taxon>Chytridiomycota</taxon>
        <taxon>Chytridiomycota incertae sedis</taxon>
        <taxon>Chytridiomycetes</taxon>
        <taxon>Rhizophlyctidales</taxon>
        <taxon>Rhizophlyctidaceae</taxon>
        <taxon>Rhizophlyctis</taxon>
    </lineage>
</organism>
<keyword evidence="1" id="KW-0560">Oxidoreductase</keyword>
<evidence type="ECO:0000313" key="4">
    <source>
        <dbReference type="EMBL" id="KAJ3055670.1"/>
    </source>
</evidence>
<evidence type="ECO:0000256" key="2">
    <source>
        <dbReference type="SAM" id="MobiDB-lite"/>
    </source>
</evidence>
<comment type="similarity">
    <text evidence="1">Belongs to the iron/ascorbate-dependent oxidoreductase family.</text>
</comment>
<feature type="domain" description="Fe2OG dioxygenase" evidence="3">
    <location>
        <begin position="150"/>
        <end position="250"/>
    </location>
</feature>
<feature type="compositionally biased region" description="Basic and acidic residues" evidence="2">
    <location>
        <begin position="257"/>
        <end position="268"/>
    </location>
</feature>
<feature type="region of interest" description="Disordered" evidence="2">
    <location>
        <begin position="254"/>
        <end position="298"/>
    </location>
</feature>
<feature type="compositionally biased region" description="Acidic residues" evidence="2">
    <location>
        <begin position="269"/>
        <end position="278"/>
    </location>
</feature>
<keyword evidence="5" id="KW-1185">Reference proteome</keyword>
<evidence type="ECO:0000259" key="3">
    <source>
        <dbReference type="PROSITE" id="PS51471"/>
    </source>
</evidence>